<dbReference type="EC" id="3.4.23.36" evidence="9"/>
<sequence length="174" mass="19393">MLKELWAKRPQSWQASGCKWVWVAVVALVIDQVTKIWASTSLTYMDPVPLMPYLNLFYVHNEGAAFSFLANAGGWQRWGFAVFALAVSAGLLFMLRTQSAGLKRLNLSYALILGGAIGNLIDRVLYGYVIDFIDFYVGNWHWPAFNIADSAICVGAGLMILDAFLQPKHTEEAK</sequence>
<keyword evidence="6 9" id="KW-0378">Hydrolase</keyword>
<dbReference type="GO" id="GO:0004190">
    <property type="term" value="F:aspartic-type endopeptidase activity"/>
    <property type="evidence" value="ECO:0007669"/>
    <property type="project" value="UniProtKB-UniRule"/>
</dbReference>
<evidence type="ECO:0000256" key="3">
    <source>
        <dbReference type="ARBA" id="ARBA00022670"/>
    </source>
</evidence>
<feature type="active site" evidence="9">
    <location>
        <position position="131"/>
    </location>
</feature>
<dbReference type="STRING" id="550540.Fbal_0784"/>
<dbReference type="Pfam" id="PF01252">
    <property type="entry name" value="Peptidase_A8"/>
    <property type="match status" value="1"/>
</dbReference>
<dbReference type="GeneID" id="67181023"/>
<dbReference type="GO" id="GO:0006508">
    <property type="term" value="P:proteolysis"/>
    <property type="evidence" value="ECO:0007669"/>
    <property type="project" value="UniProtKB-KW"/>
</dbReference>
<evidence type="ECO:0000313" key="12">
    <source>
        <dbReference type="EMBL" id="ADN74993.1"/>
    </source>
</evidence>
<dbReference type="RefSeq" id="WP_013344299.1">
    <property type="nucleotide sequence ID" value="NC_014541.1"/>
</dbReference>
<dbReference type="PRINTS" id="PR00781">
    <property type="entry name" value="LIPOSIGPTASE"/>
</dbReference>
<dbReference type="UniPathway" id="UPA00665"/>
<name>E1SSF3_FERBD</name>
<keyword evidence="5 9" id="KW-0064">Aspartyl protease</keyword>
<organism evidence="12 13">
    <name type="scientific">Ferrimonas balearica (strain DSM 9799 / CCM 4581 / KCTC 23876 / PAT)</name>
    <dbReference type="NCBI Taxonomy" id="550540"/>
    <lineage>
        <taxon>Bacteria</taxon>
        <taxon>Pseudomonadati</taxon>
        <taxon>Pseudomonadota</taxon>
        <taxon>Gammaproteobacteria</taxon>
        <taxon>Alteromonadales</taxon>
        <taxon>Ferrimonadaceae</taxon>
        <taxon>Ferrimonas</taxon>
    </lineage>
</organism>
<dbReference type="HOGENOM" id="CLU_083252_4_0_6"/>
<dbReference type="NCBIfam" id="TIGR00077">
    <property type="entry name" value="lspA"/>
    <property type="match status" value="1"/>
</dbReference>
<dbReference type="HAMAP" id="MF_00161">
    <property type="entry name" value="LspA"/>
    <property type="match status" value="1"/>
</dbReference>
<dbReference type="GO" id="GO:0005886">
    <property type="term" value="C:plasma membrane"/>
    <property type="evidence" value="ECO:0007669"/>
    <property type="project" value="UniProtKB-SubCell"/>
</dbReference>
<feature type="transmembrane region" description="Helical" evidence="9">
    <location>
        <begin position="107"/>
        <end position="130"/>
    </location>
</feature>
<keyword evidence="7 9" id="KW-1133">Transmembrane helix</keyword>
<evidence type="ECO:0000256" key="5">
    <source>
        <dbReference type="ARBA" id="ARBA00022750"/>
    </source>
</evidence>
<proteinExistence type="inferred from homology"/>
<evidence type="ECO:0000256" key="2">
    <source>
        <dbReference type="ARBA" id="ARBA00022475"/>
    </source>
</evidence>
<evidence type="ECO:0000256" key="8">
    <source>
        <dbReference type="ARBA" id="ARBA00023136"/>
    </source>
</evidence>
<feature type="active site" evidence="9">
    <location>
        <position position="149"/>
    </location>
</feature>
<comment type="catalytic activity">
    <reaction evidence="9 10">
        <text>Release of signal peptides from bacterial membrane prolipoproteins. Hydrolyzes -Xaa-Yaa-Zaa-|-(S,diacylglyceryl)Cys-, in which Xaa is hydrophobic (preferably Leu), and Yaa (Ala or Ser) and Zaa (Gly or Ala) have small, neutral side chains.</text>
        <dbReference type="EC" id="3.4.23.36"/>
    </reaction>
</comment>
<protein>
    <recommendedName>
        <fullName evidence="9">Lipoprotein signal peptidase</fullName>
        <ecNumber evidence="9">3.4.23.36</ecNumber>
    </recommendedName>
    <alternativeName>
        <fullName evidence="9">Prolipoprotein signal peptidase</fullName>
    </alternativeName>
    <alternativeName>
        <fullName evidence="9">Signal peptidase II</fullName>
        <shortName evidence="9">SPase II</shortName>
    </alternativeName>
</protein>
<reference evidence="12 13" key="1">
    <citation type="journal article" date="2010" name="Stand. Genomic Sci.">
        <title>Complete genome sequence of Ferrimonas balearica type strain (PAT).</title>
        <authorList>
            <person name="Nolan M."/>
            <person name="Sikorski J."/>
            <person name="Davenport K."/>
            <person name="Lucas S."/>
            <person name="Glavina Del Rio T."/>
            <person name="Tice H."/>
            <person name="Cheng J."/>
            <person name="Goodwin L."/>
            <person name="Pitluck S."/>
            <person name="Liolios K."/>
            <person name="Ivanova N."/>
            <person name="Mavromatis K."/>
            <person name="Ovchinnikova G."/>
            <person name="Pati A."/>
            <person name="Chen A."/>
            <person name="Palaniappan K."/>
            <person name="Land M."/>
            <person name="Hauser L."/>
            <person name="Chang Y."/>
            <person name="Jeffries C."/>
            <person name="Tapia R."/>
            <person name="Brettin T."/>
            <person name="Detter J."/>
            <person name="Han C."/>
            <person name="Yasawong M."/>
            <person name="Rohde M."/>
            <person name="Tindall B."/>
            <person name="Goker M."/>
            <person name="Woyke T."/>
            <person name="Bristow J."/>
            <person name="Eisen J."/>
            <person name="Markowitz V."/>
            <person name="Hugenholtz P."/>
            <person name="Kyrpides N."/>
            <person name="Klenk H."/>
            <person name="Lapidus A."/>
        </authorList>
    </citation>
    <scope>NUCLEOTIDE SEQUENCE [LARGE SCALE GENOMIC DNA]</scope>
    <source>
        <strain evidence="13">DSM 9799 / CCM 4581 / KCTC 23876 / PAT</strain>
    </source>
</reference>
<dbReference type="PANTHER" id="PTHR33695:SF1">
    <property type="entry name" value="LIPOPROTEIN SIGNAL PEPTIDASE"/>
    <property type="match status" value="1"/>
</dbReference>
<evidence type="ECO:0000256" key="11">
    <source>
        <dbReference type="RuleBase" id="RU004181"/>
    </source>
</evidence>
<evidence type="ECO:0000256" key="10">
    <source>
        <dbReference type="RuleBase" id="RU000594"/>
    </source>
</evidence>
<dbReference type="PROSITE" id="PS00855">
    <property type="entry name" value="SPASE_II"/>
    <property type="match status" value="1"/>
</dbReference>
<dbReference type="MEROPS" id="A08.001"/>
<accession>E1SSF3</accession>
<feature type="transmembrane region" description="Helical" evidence="9">
    <location>
        <begin position="75"/>
        <end position="95"/>
    </location>
</feature>
<dbReference type="OrthoDB" id="9810259at2"/>
<keyword evidence="13" id="KW-1185">Reference proteome</keyword>
<comment type="pathway">
    <text evidence="9">Protein modification; lipoprotein biosynthesis (signal peptide cleavage).</text>
</comment>
<comment type="subcellular location">
    <subcellularLocation>
        <location evidence="9">Cell inner membrane</location>
        <topology evidence="9">Multi-pass membrane protein</topology>
    </subcellularLocation>
</comment>
<dbReference type="AlphaFoldDB" id="E1SSF3"/>
<evidence type="ECO:0000256" key="4">
    <source>
        <dbReference type="ARBA" id="ARBA00022692"/>
    </source>
</evidence>
<evidence type="ECO:0000256" key="1">
    <source>
        <dbReference type="ARBA" id="ARBA00006139"/>
    </source>
</evidence>
<evidence type="ECO:0000313" key="13">
    <source>
        <dbReference type="Proteomes" id="UP000006683"/>
    </source>
</evidence>
<dbReference type="EMBL" id="CP002209">
    <property type="protein sequence ID" value="ADN74993.1"/>
    <property type="molecule type" value="Genomic_DNA"/>
</dbReference>
<gene>
    <name evidence="9" type="primary">lspA</name>
    <name evidence="12" type="ordered locus">Fbal_0784</name>
</gene>
<keyword evidence="2 9" id="KW-1003">Cell membrane</keyword>
<evidence type="ECO:0000256" key="9">
    <source>
        <dbReference type="HAMAP-Rule" id="MF_00161"/>
    </source>
</evidence>
<keyword evidence="8 9" id="KW-0472">Membrane</keyword>
<comment type="function">
    <text evidence="9 10">This protein specifically catalyzes the removal of signal peptides from prolipoproteins.</text>
</comment>
<dbReference type="KEGG" id="fbl:Fbal_0784"/>
<dbReference type="InterPro" id="IPR001872">
    <property type="entry name" value="Peptidase_A8"/>
</dbReference>
<comment type="similarity">
    <text evidence="1 9 11">Belongs to the peptidase A8 family.</text>
</comment>
<keyword evidence="9" id="KW-0997">Cell inner membrane</keyword>
<keyword evidence="3 9" id="KW-0645">Protease</keyword>
<feature type="transmembrane region" description="Helical" evidence="9">
    <location>
        <begin position="20"/>
        <end position="38"/>
    </location>
</feature>
<keyword evidence="4 9" id="KW-0812">Transmembrane</keyword>
<dbReference type="PANTHER" id="PTHR33695">
    <property type="entry name" value="LIPOPROTEIN SIGNAL PEPTIDASE"/>
    <property type="match status" value="1"/>
</dbReference>
<evidence type="ECO:0000256" key="7">
    <source>
        <dbReference type="ARBA" id="ARBA00022989"/>
    </source>
</evidence>
<feature type="transmembrane region" description="Helical" evidence="9">
    <location>
        <begin position="142"/>
        <end position="165"/>
    </location>
</feature>
<dbReference type="eggNOG" id="COG0597">
    <property type="taxonomic scope" value="Bacteria"/>
</dbReference>
<dbReference type="Proteomes" id="UP000006683">
    <property type="component" value="Chromosome"/>
</dbReference>
<evidence type="ECO:0000256" key="6">
    <source>
        <dbReference type="ARBA" id="ARBA00022801"/>
    </source>
</evidence>